<accession>A0A9Q0GYK4</accession>
<gene>
    <name evidence="1" type="ORF">NE237_012718</name>
</gene>
<dbReference type="EMBL" id="JAMYWD010000011">
    <property type="protein sequence ID" value="KAJ4955935.1"/>
    <property type="molecule type" value="Genomic_DNA"/>
</dbReference>
<evidence type="ECO:0000313" key="2">
    <source>
        <dbReference type="Proteomes" id="UP001141806"/>
    </source>
</evidence>
<dbReference type="AlphaFoldDB" id="A0A9Q0GYK4"/>
<comment type="caution">
    <text evidence="1">The sequence shown here is derived from an EMBL/GenBank/DDBJ whole genome shotgun (WGS) entry which is preliminary data.</text>
</comment>
<keyword evidence="2" id="KW-1185">Reference proteome</keyword>
<dbReference type="Proteomes" id="UP001141806">
    <property type="component" value="Unassembled WGS sequence"/>
</dbReference>
<protein>
    <submittedName>
        <fullName evidence="1">Uncharacterized protein</fullName>
    </submittedName>
</protein>
<reference evidence="1" key="1">
    <citation type="journal article" date="2023" name="Plant J.">
        <title>The genome of the king protea, Protea cynaroides.</title>
        <authorList>
            <person name="Chang J."/>
            <person name="Duong T.A."/>
            <person name="Schoeman C."/>
            <person name="Ma X."/>
            <person name="Roodt D."/>
            <person name="Barker N."/>
            <person name="Li Z."/>
            <person name="Van de Peer Y."/>
            <person name="Mizrachi E."/>
        </authorList>
    </citation>
    <scope>NUCLEOTIDE SEQUENCE</scope>
    <source>
        <tissue evidence="1">Young leaves</tissue>
    </source>
</reference>
<organism evidence="1 2">
    <name type="scientific">Protea cynaroides</name>
    <dbReference type="NCBI Taxonomy" id="273540"/>
    <lineage>
        <taxon>Eukaryota</taxon>
        <taxon>Viridiplantae</taxon>
        <taxon>Streptophyta</taxon>
        <taxon>Embryophyta</taxon>
        <taxon>Tracheophyta</taxon>
        <taxon>Spermatophyta</taxon>
        <taxon>Magnoliopsida</taxon>
        <taxon>Proteales</taxon>
        <taxon>Proteaceae</taxon>
        <taxon>Protea</taxon>
    </lineage>
</organism>
<name>A0A9Q0GYK4_9MAGN</name>
<evidence type="ECO:0000313" key="1">
    <source>
        <dbReference type="EMBL" id="KAJ4955935.1"/>
    </source>
</evidence>
<sequence>MEDFTIGKLLGLSTKVVDVRAEFWSYGGSRKCRIGSPDGDLIDSVQSHVQSVFDHPELEGQKPLVVPQLGITKADKIDSSDIAEVEVAVADTNEEALSVLRLTSSARPQVMILTPIALEDDANLFDATENETDPSKSRSGNLALRIATNSNLALSLLPLYKSKPNFSKCKMLGRHWF</sequence>
<proteinExistence type="predicted"/>